<keyword evidence="4" id="KW-1185">Reference proteome</keyword>
<dbReference type="PROSITE" id="PS01220">
    <property type="entry name" value="PBP"/>
    <property type="match status" value="1"/>
</dbReference>
<dbReference type="SUPFAM" id="SSF49777">
    <property type="entry name" value="PEBP-like"/>
    <property type="match status" value="1"/>
</dbReference>
<accession>A0AAJ0F2Z9</accession>
<protein>
    <submittedName>
        <fullName evidence="3">Phosphatidylethanolamine-binding protein</fullName>
    </submittedName>
</protein>
<dbReference type="InterPro" id="IPR008914">
    <property type="entry name" value="PEBP"/>
</dbReference>
<dbReference type="Gene3D" id="3.90.280.10">
    <property type="entry name" value="PEBP-like"/>
    <property type="match status" value="1"/>
</dbReference>
<evidence type="ECO:0000313" key="3">
    <source>
        <dbReference type="EMBL" id="KAK1752921.1"/>
    </source>
</evidence>
<feature type="signal peptide" evidence="2">
    <location>
        <begin position="1"/>
        <end position="18"/>
    </location>
</feature>
<dbReference type="GO" id="GO:0046578">
    <property type="term" value="P:regulation of Ras protein signal transduction"/>
    <property type="evidence" value="ECO:0007669"/>
    <property type="project" value="TreeGrafter"/>
</dbReference>
<evidence type="ECO:0000256" key="2">
    <source>
        <dbReference type="SAM" id="SignalP"/>
    </source>
</evidence>
<dbReference type="PANTHER" id="PTHR11362">
    <property type="entry name" value="PHOSPHATIDYLETHANOLAMINE-BINDING PROTEIN"/>
    <property type="match status" value="1"/>
</dbReference>
<comment type="similarity">
    <text evidence="1">Belongs to the phosphatidylethanolamine-binding protein family.</text>
</comment>
<dbReference type="Pfam" id="PF01161">
    <property type="entry name" value="PBP"/>
    <property type="match status" value="1"/>
</dbReference>
<gene>
    <name evidence="3" type="ORF">QBC47DRAFT_362776</name>
</gene>
<evidence type="ECO:0000256" key="1">
    <source>
        <dbReference type="ARBA" id="ARBA00007091"/>
    </source>
</evidence>
<keyword evidence="2" id="KW-0732">Signal</keyword>
<organism evidence="3 4">
    <name type="scientific">Echria macrotheca</name>
    <dbReference type="NCBI Taxonomy" id="438768"/>
    <lineage>
        <taxon>Eukaryota</taxon>
        <taxon>Fungi</taxon>
        <taxon>Dikarya</taxon>
        <taxon>Ascomycota</taxon>
        <taxon>Pezizomycotina</taxon>
        <taxon>Sordariomycetes</taxon>
        <taxon>Sordariomycetidae</taxon>
        <taxon>Sordariales</taxon>
        <taxon>Schizotheciaceae</taxon>
        <taxon>Echria</taxon>
    </lineage>
</organism>
<dbReference type="GO" id="GO:0005543">
    <property type="term" value="F:phospholipid binding"/>
    <property type="evidence" value="ECO:0007669"/>
    <property type="project" value="TreeGrafter"/>
</dbReference>
<dbReference type="GO" id="GO:0030414">
    <property type="term" value="F:peptidase inhibitor activity"/>
    <property type="evidence" value="ECO:0007669"/>
    <property type="project" value="TreeGrafter"/>
</dbReference>
<dbReference type="EMBL" id="MU839838">
    <property type="protein sequence ID" value="KAK1752921.1"/>
    <property type="molecule type" value="Genomic_DNA"/>
</dbReference>
<dbReference type="Proteomes" id="UP001239445">
    <property type="component" value="Unassembled WGS sequence"/>
</dbReference>
<dbReference type="AlphaFoldDB" id="A0AAJ0F2Z9"/>
<dbReference type="GO" id="GO:0030162">
    <property type="term" value="P:regulation of proteolysis"/>
    <property type="evidence" value="ECO:0007669"/>
    <property type="project" value="TreeGrafter"/>
</dbReference>
<sequence>MAMLGRMLLSAFALLASADQHVLKSEHSAASVRKQLRKAEIIPTVIDDFVPLLALDAEWSSGHAELGNTLNPNDLDDAPTVALSHLHHHGTHHGAFVVVLTDPDAPSRKDPKWSEMCHWIVLADGSEVMPYKAPGPPEGTGKHRYVFVALAPENGTAEIYPSKPGDRQHWGYDSDDGETRGVRDWAKDNGLVPIAANFIYAEHQ</sequence>
<dbReference type="InterPro" id="IPR035810">
    <property type="entry name" value="PEBP_euk"/>
</dbReference>
<dbReference type="PANTHER" id="PTHR11362:SF148">
    <property type="entry name" value="CARBOXYPEPTIDASE Y INHIBITOR"/>
    <property type="match status" value="1"/>
</dbReference>
<reference evidence="3" key="1">
    <citation type="submission" date="2023-06" db="EMBL/GenBank/DDBJ databases">
        <title>Genome-scale phylogeny and comparative genomics of the fungal order Sordariales.</title>
        <authorList>
            <consortium name="Lawrence Berkeley National Laboratory"/>
            <person name="Hensen N."/>
            <person name="Bonometti L."/>
            <person name="Westerberg I."/>
            <person name="Brannstrom I.O."/>
            <person name="Guillou S."/>
            <person name="Cros-Aarteil S."/>
            <person name="Calhoun S."/>
            <person name="Haridas S."/>
            <person name="Kuo A."/>
            <person name="Mondo S."/>
            <person name="Pangilinan J."/>
            <person name="Riley R."/>
            <person name="Labutti K."/>
            <person name="Andreopoulos B."/>
            <person name="Lipzen A."/>
            <person name="Chen C."/>
            <person name="Yanf M."/>
            <person name="Daum C."/>
            <person name="Ng V."/>
            <person name="Clum A."/>
            <person name="Steindorff A."/>
            <person name="Ohm R."/>
            <person name="Martin F."/>
            <person name="Silar P."/>
            <person name="Natvig D."/>
            <person name="Lalanne C."/>
            <person name="Gautier V."/>
            <person name="Ament-Velasquez S.L."/>
            <person name="Kruys A."/>
            <person name="Hutchinson M.I."/>
            <person name="Powell A.J."/>
            <person name="Barry K."/>
            <person name="Miller A.N."/>
            <person name="Grigoriev I.V."/>
            <person name="Debuchy R."/>
            <person name="Gladieux P."/>
            <person name="Thoren M.H."/>
            <person name="Johannesson H."/>
        </authorList>
    </citation>
    <scope>NUCLEOTIDE SEQUENCE</scope>
    <source>
        <strain evidence="3">PSN4</strain>
    </source>
</reference>
<dbReference type="InterPro" id="IPR036610">
    <property type="entry name" value="PEBP-like_sf"/>
</dbReference>
<name>A0AAJ0F2Z9_9PEZI</name>
<evidence type="ECO:0000313" key="4">
    <source>
        <dbReference type="Proteomes" id="UP001239445"/>
    </source>
</evidence>
<feature type="chain" id="PRO_5042467809" evidence="2">
    <location>
        <begin position="19"/>
        <end position="204"/>
    </location>
</feature>
<comment type="caution">
    <text evidence="3">The sequence shown here is derived from an EMBL/GenBank/DDBJ whole genome shotgun (WGS) entry which is preliminary data.</text>
</comment>
<dbReference type="InterPro" id="IPR001858">
    <property type="entry name" value="Phosphatidylethanolamine-bd_CS"/>
</dbReference>
<proteinExistence type="inferred from homology"/>
<dbReference type="CDD" id="cd00866">
    <property type="entry name" value="PEBP_euk"/>
    <property type="match status" value="1"/>
</dbReference>